<organism evidence="1 2">
    <name type="scientific">Phytophthora megakarya</name>
    <dbReference type="NCBI Taxonomy" id="4795"/>
    <lineage>
        <taxon>Eukaryota</taxon>
        <taxon>Sar</taxon>
        <taxon>Stramenopiles</taxon>
        <taxon>Oomycota</taxon>
        <taxon>Peronosporomycetes</taxon>
        <taxon>Peronosporales</taxon>
        <taxon>Peronosporaceae</taxon>
        <taxon>Phytophthora</taxon>
    </lineage>
</organism>
<gene>
    <name evidence="1" type="ORF">PHMEG_00014071</name>
</gene>
<reference evidence="2" key="1">
    <citation type="submission" date="2017-03" db="EMBL/GenBank/DDBJ databases">
        <title>Phytopthora megakarya and P. palmivora, two closely related causual agents of cacao black pod achieved similar genome size and gene model numbers by different mechanisms.</title>
        <authorList>
            <person name="Ali S."/>
            <person name="Shao J."/>
            <person name="Larry D.J."/>
            <person name="Kronmiller B."/>
            <person name="Shen D."/>
            <person name="Strem M.D."/>
            <person name="Melnick R.L."/>
            <person name="Guiltinan M.J."/>
            <person name="Tyler B.M."/>
            <person name="Meinhardt L.W."/>
            <person name="Bailey B.A."/>
        </authorList>
    </citation>
    <scope>NUCLEOTIDE SEQUENCE [LARGE SCALE GENOMIC DNA]</scope>
    <source>
        <strain evidence="2">zdho120</strain>
    </source>
</reference>
<accession>A0A225W4W0</accession>
<proteinExistence type="predicted"/>
<dbReference type="Proteomes" id="UP000198211">
    <property type="component" value="Unassembled WGS sequence"/>
</dbReference>
<dbReference type="OrthoDB" id="128504at2759"/>
<comment type="caution">
    <text evidence="1">The sequence shown here is derived from an EMBL/GenBank/DDBJ whole genome shotgun (WGS) entry which is preliminary data.</text>
</comment>
<name>A0A225W4W0_9STRA</name>
<protein>
    <submittedName>
        <fullName evidence="1">Uncharacterized protein</fullName>
    </submittedName>
</protein>
<evidence type="ECO:0000313" key="1">
    <source>
        <dbReference type="EMBL" id="OWZ12726.1"/>
    </source>
</evidence>
<sequence>MHSCIRTTPPANKRSKHASNFNRKADGSFYKLEINKNIQSRPTSTEQERTCTFEVQPGAGLFSARQGLRGRSSEFFYVETLNAKRWVHNLEFCLVQWIGYRELTCPQEEDADEQSCPRAVALVSLTNVHLAL</sequence>
<evidence type="ECO:0000313" key="2">
    <source>
        <dbReference type="Proteomes" id="UP000198211"/>
    </source>
</evidence>
<dbReference type="AlphaFoldDB" id="A0A225W4W0"/>
<keyword evidence="2" id="KW-1185">Reference proteome</keyword>
<dbReference type="EMBL" id="NBNE01001769">
    <property type="protein sequence ID" value="OWZ12726.1"/>
    <property type="molecule type" value="Genomic_DNA"/>
</dbReference>